<dbReference type="Gene3D" id="2.40.50.1070">
    <property type="match status" value="1"/>
</dbReference>
<keyword evidence="5" id="KW-1185">Reference proteome</keyword>
<dbReference type="Proteomes" id="UP000079169">
    <property type="component" value="Unplaced"/>
</dbReference>
<dbReference type="Gene3D" id="3.40.50.150">
    <property type="entry name" value="Vaccinia Virus protein VP39"/>
    <property type="match status" value="1"/>
</dbReference>
<dbReference type="PROSITE" id="PS50102">
    <property type="entry name" value="RRM"/>
    <property type="match status" value="1"/>
</dbReference>
<dbReference type="GO" id="GO:0003723">
    <property type="term" value="F:RNA binding"/>
    <property type="evidence" value="ECO:0007669"/>
    <property type="project" value="UniProtKB-UniRule"/>
</dbReference>
<dbReference type="InterPro" id="IPR045850">
    <property type="entry name" value="TRM2_met"/>
</dbReference>
<dbReference type="RefSeq" id="XP_017300545.1">
    <property type="nucleotide sequence ID" value="XM_017445056.1"/>
</dbReference>
<keyword evidence="1 2" id="KW-0694">RNA-binding</keyword>
<dbReference type="SUPFAM" id="SSF53335">
    <property type="entry name" value="S-adenosyl-L-methionine-dependent methyltransferases"/>
    <property type="match status" value="1"/>
</dbReference>
<dbReference type="PANTHER" id="PTHR45904:SF2">
    <property type="entry name" value="TRNA (URACIL-5-)-METHYLTRANSFERASE HOMOLOG A"/>
    <property type="match status" value="1"/>
</dbReference>
<accession>A0A1S4EEE8</accession>
<reference evidence="6" key="1">
    <citation type="submission" date="2025-08" db="UniProtKB">
        <authorList>
            <consortium name="RefSeq"/>
        </authorList>
    </citation>
    <scope>IDENTIFICATION</scope>
</reference>
<feature type="region of interest" description="Disordered" evidence="3">
    <location>
        <begin position="1"/>
        <end position="22"/>
    </location>
</feature>
<feature type="region of interest" description="Disordered" evidence="3">
    <location>
        <begin position="44"/>
        <end position="70"/>
    </location>
</feature>
<dbReference type="AlphaFoldDB" id="A0A1S4EEE8"/>
<dbReference type="Pfam" id="PF09495">
    <property type="entry name" value="DUF2462"/>
    <property type="match status" value="1"/>
</dbReference>
<evidence type="ECO:0000256" key="3">
    <source>
        <dbReference type="SAM" id="MobiDB-lite"/>
    </source>
</evidence>
<feature type="compositionally biased region" description="Basic and acidic residues" evidence="3">
    <location>
        <begin position="44"/>
        <end position="55"/>
    </location>
</feature>
<dbReference type="OMA" id="QSEMCTE"/>
<dbReference type="Pfam" id="PF00076">
    <property type="entry name" value="RRM_1"/>
    <property type="match status" value="1"/>
</dbReference>
<name>A0A1S4EEE8_DIACI</name>
<feature type="domain" description="RRM" evidence="4">
    <location>
        <begin position="139"/>
        <end position="219"/>
    </location>
</feature>
<dbReference type="InterPro" id="IPR019034">
    <property type="entry name" value="UPF0390"/>
</dbReference>
<proteinExistence type="predicted"/>
<evidence type="ECO:0000259" key="4">
    <source>
        <dbReference type="PROSITE" id="PS50102"/>
    </source>
</evidence>
<sequence length="461" mass="53871">MSLQAAQKELADRPVQAKKNKNLEAAKIQRAISKNVNKAIEEELRSRAISKEKPHLSTKRNHPPEPKPAQFCNIKLQRGHLLKLTSIQASHPLDLSHVSHLLPDQVRKHQGKDNTEEKPDANKEEFAYSKRGDFTSEVYKIIVRGLPKYFGISEVRKHFETFLNTKLCKLIPLNKKRNRWNDSGVFITFYDEKTRQHALTKLNGYRFKGKVLSAVKANALPDPFIMKQKAEKAAEDLQKQSEMCTEEKLKDCTIPLWNMPYEEQLELKMSDMRKQVVEMIHSIERYQPALKPWFDRQREINNGLPVQLDQIRPCKRPEGYRNKCEFSIGLHPQTKEKTVGFRYGKYSEGSVYIGPVYNLIHIHDRMKAVVRVFENYVRGSRFDIFDVVTQGGHWKLLMCRYSDSSESNLKIQKKVERFDPQDLPEEELNKVREELKDFFENSDEGKEIRCASVNFQLMPRR</sequence>
<dbReference type="KEGG" id="dci:103511598"/>
<organism evidence="5 6">
    <name type="scientific">Diaphorina citri</name>
    <name type="common">Asian citrus psyllid</name>
    <dbReference type="NCBI Taxonomy" id="121845"/>
    <lineage>
        <taxon>Eukaryota</taxon>
        <taxon>Metazoa</taxon>
        <taxon>Ecdysozoa</taxon>
        <taxon>Arthropoda</taxon>
        <taxon>Hexapoda</taxon>
        <taxon>Insecta</taxon>
        <taxon>Pterygota</taxon>
        <taxon>Neoptera</taxon>
        <taxon>Paraneoptera</taxon>
        <taxon>Hemiptera</taxon>
        <taxon>Sternorrhyncha</taxon>
        <taxon>Psylloidea</taxon>
        <taxon>Psyllidae</taxon>
        <taxon>Diaphorininae</taxon>
        <taxon>Diaphorina</taxon>
    </lineage>
</organism>
<dbReference type="PANTHER" id="PTHR45904">
    <property type="entry name" value="TRNA (URACIL-5-)-METHYLTRANSFERASE"/>
    <property type="match status" value="1"/>
</dbReference>
<dbReference type="InterPro" id="IPR029063">
    <property type="entry name" value="SAM-dependent_MTases_sf"/>
</dbReference>
<evidence type="ECO:0000256" key="1">
    <source>
        <dbReference type="ARBA" id="ARBA00022884"/>
    </source>
</evidence>
<gene>
    <name evidence="6" type="primary">LOC103511598</name>
</gene>
<dbReference type="SUPFAM" id="SSF54928">
    <property type="entry name" value="RNA-binding domain, RBD"/>
    <property type="match status" value="1"/>
</dbReference>
<dbReference type="GeneID" id="103511598"/>
<evidence type="ECO:0000313" key="6">
    <source>
        <dbReference type="RefSeq" id="XP_017300545.1"/>
    </source>
</evidence>
<dbReference type="Gene3D" id="3.30.70.330">
    <property type="match status" value="1"/>
</dbReference>
<evidence type="ECO:0000256" key="2">
    <source>
        <dbReference type="PROSITE-ProRule" id="PRU00176"/>
    </source>
</evidence>
<dbReference type="InterPro" id="IPR035979">
    <property type="entry name" value="RBD_domain_sf"/>
</dbReference>
<evidence type="ECO:0000313" key="5">
    <source>
        <dbReference type="Proteomes" id="UP000079169"/>
    </source>
</evidence>
<dbReference type="PaxDb" id="121845-A0A1S4EEE8"/>
<dbReference type="InterPro" id="IPR012677">
    <property type="entry name" value="Nucleotide-bd_a/b_plait_sf"/>
</dbReference>
<protein>
    <submittedName>
        <fullName evidence="6">tRNA (Uracil-5-)-methyltransferase homolog A-like</fullName>
    </submittedName>
</protein>
<dbReference type="InterPro" id="IPR000504">
    <property type="entry name" value="RRM_dom"/>
</dbReference>
<dbReference type="STRING" id="121845.A0A1S4EEE8"/>